<keyword evidence="2" id="KW-1185">Reference proteome</keyword>
<dbReference type="HOGENOM" id="CLU_3338759_0_0_3"/>
<dbReference type="AlphaFoldDB" id="B0CAQ4"/>
<dbReference type="STRING" id="329726.AM1_5297"/>
<protein>
    <submittedName>
        <fullName evidence="1">Uncharacterized protein</fullName>
    </submittedName>
</protein>
<gene>
    <name evidence="1" type="ordered locus">AM1_5297</name>
</gene>
<evidence type="ECO:0000313" key="1">
    <source>
        <dbReference type="EMBL" id="ABW30255.1"/>
    </source>
</evidence>
<evidence type="ECO:0000313" key="2">
    <source>
        <dbReference type="Proteomes" id="UP000000268"/>
    </source>
</evidence>
<sequence length="37" mass="4343">MLRYDAFILDAPELDKELKISPKKTKSGLPIYLCRLY</sequence>
<dbReference type="KEGG" id="amr:AM1_5297"/>
<name>B0CAQ4_ACAM1</name>
<reference evidence="1 2" key="1">
    <citation type="journal article" date="2008" name="Proc. Natl. Acad. Sci. U.S.A.">
        <title>Niche adaptation and genome expansion in the chlorophyll d-producing cyanobacterium Acaryochloris marina.</title>
        <authorList>
            <person name="Swingley W.D."/>
            <person name="Chen M."/>
            <person name="Cheung P.C."/>
            <person name="Conrad A.L."/>
            <person name="Dejesa L.C."/>
            <person name="Hao J."/>
            <person name="Honchak B.M."/>
            <person name="Karbach L.E."/>
            <person name="Kurdoglu A."/>
            <person name="Lahiri S."/>
            <person name="Mastrian S.D."/>
            <person name="Miyashita H."/>
            <person name="Page L."/>
            <person name="Ramakrishna P."/>
            <person name="Satoh S."/>
            <person name="Sattley W.M."/>
            <person name="Shimada Y."/>
            <person name="Taylor H.L."/>
            <person name="Tomo T."/>
            <person name="Tsuchiya T."/>
            <person name="Wang Z.T."/>
            <person name="Raymond J."/>
            <person name="Mimuro M."/>
            <person name="Blankenship R.E."/>
            <person name="Touchman J.W."/>
        </authorList>
    </citation>
    <scope>NUCLEOTIDE SEQUENCE [LARGE SCALE GENOMIC DNA]</scope>
    <source>
        <strain evidence="2">MBIC 11017</strain>
    </source>
</reference>
<organism evidence="1 2">
    <name type="scientific">Acaryochloris marina (strain MBIC 11017)</name>
    <dbReference type="NCBI Taxonomy" id="329726"/>
    <lineage>
        <taxon>Bacteria</taxon>
        <taxon>Bacillati</taxon>
        <taxon>Cyanobacteriota</taxon>
        <taxon>Cyanophyceae</taxon>
        <taxon>Acaryochloridales</taxon>
        <taxon>Acaryochloridaceae</taxon>
        <taxon>Acaryochloris</taxon>
    </lineage>
</organism>
<proteinExistence type="predicted"/>
<dbReference type="Proteomes" id="UP000000268">
    <property type="component" value="Chromosome"/>
</dbReference>
<dbReference type="EMBL" id="CP000828">
    <property type="protein sequence ID" value="ABW30255.1"/>
    <property type="molecule type" value="Genomic_DNA"/>
</dbReference>
<accession>B0CAQ4</accession>